<dbReference type="EMBL" id="KZ825436">
    <property type="protein sequence ID" value="RAH39743.1"/>
    <property type="molecule type" value="Genomic_DNA"/>
</dbReference>
<evidence type="ECO:0000313" key="2">
    <source>
        <dbReference type="Proteomes" id="UP000249057"/>
    </source>
</evidence>
<gene>
    <name evidence="1" type="ORF">BO95DRAFT_377318</name>
</gene>
<dbReference type="Proteomes" id="UP000249057">
    <property type="component" value="Unassembled WGS sequence"/>
</dbReference>
<keyword evidence="2" id="KW-1185">Reference proteome</keyword>
<proteinExistence type="predicted"/>
<reference evidence="1" key="1">
    <citation type="submission" date="2018-02" db="EMBL/GenBank/DDBJ databases">
        <title>The genomes of Aspergillus section Nigri reveals drivers in fungal speciation.</title>
        <authorList>
            <consortium name="DOE Joint Genome Institute"/>
            <person name="Vesth T.C."/>
            <person name="Nybo J."/>
            <person name="Theobald S."/>
            <person name="Brandl J."/>
            <person name="Frisvad J.C."/>
            <person name="Nielsen K.F."/>
            <person name="Lyhne E.K."/>
            <person name="Kogle M.E."/>
            <person name="Kuo A."/>
            <person name="Riley R."/>
            <person name="Clum A."/>
            <person name="Nolan M."/>
            <person name="Lipzen A."/>
            <person name="Salamov A."/>
            <person name="Henrissat B."/>
            <person name="Wiebenga A."/>
            <person name="De vries R.P."/>
            <person name="Grigoriev I.V."/>
            <person name="Mortensen U.H."/>
            <person name="Andersen M.R."/>
            <person name="Baker S.E."/>
        </authorList>
    </citation>
    <scope>NUCLEOTIDE SEQUENCE</scope>
    <source>
        <strain evidence="1">CBS 621.78</strain>
    </source>
</reference>
<organism evidence="1 2">
    <name type="scientific">Aspergillus brunneoviolaceus CBS 621.78</name>
    <dbReference type="NCBI Taxonomy" id="1450534"/>
    <lineage>
        <taxon>Eukaryota</taxon>
        <taxon>Fungi</taxon>
        <taxon>Dikarya</taxon>
        <taxon>Ascomycota</taxon>
        <taxon>Pezizomycotina</taxon>
        <taxon>Eurotiomycetes</taxon>
        <taxon>Eurotiomycetidae</taxon>
        <taxon>Eurotiales</taxon>
        <taxon>Aspergillaceae</taxon>
        <taxon>Aspergillus</taxon>
        <taxon>Aspergillus subgen. Circumdati</taxon>
    </lineage>
</organism>
<evidence type="ECO:0000313" key="1">
    <source>
        <dbReference type="EMBL" id="RAH39743.1"/>
    </source>
</evidence>
<accession>A0ACD1FRZ1</accession>
<name>A0ACD1FRZ1_9EURO</name>
<sequence>MSELPTTQQALKIAGPGSIELQTSQPLPQLGADEVLVRVACVGLNPYDAKSADISPSPGATAGLDFAGEIVALGEGVTSSAFSSSRLALGTRVCGCVFGNNAGQHDNGAFAEYVAVPAALVLCIPDSMSFQQAATLGCGLATTGLALYQTLGLPLVGAGASESESIAAKRTPTYVLVYGGGTATGTLAIQVLRRSGFTPLTTSSPHNFPRLQQLGAAATFDYRSPTCGSDLRDHTANTLAFALDCISTTESMQICYEAIGRAGGKYVSLDPFPLSRHTRRSVRPEWVFLFTQFGREIVGWEAPYNLLARPADRAAAERWYAEMEAVLAEGGLVTHPVQEESGGLRGVIGGIDAVRRGQASGFKLVYPLWGCA</sequence>
<protein>
    <submittedName>
        <fullName evidence="1">GroES-like protein</fullName>
    </submittedName>
</protein>